<evidence type="ECO:0000313" key="1">
    <source>
        <dbReference type="EMBL" id="GMN60033.1"/>
    </source>
</evidence>
<sequence>MTPPSIISHVSPSLPRLQSMPPSLHSLSPLTLYLSPLISTGRDSLSRLQSTPRLLPPISSSKPILRLLPRYHAARSHAHGIGKSLSLLLSLAPHIL</sequence>
<dbReference type="EMBL" id="BTGU01000094">
    <property type="protein sequence ID" value="GMN60033.1"/>
    <property type="molecule type" value="Genomic_DNA"/>
</dbReference>
<evidence type="ECO:0000313" key="2">
    <source>
        <dbReference type="Proteomes" id="UP001187192"/>
    </source>
</evidence>
<accession>A0AA88IXK7</accession>
<gene>
    <name evidence="1" type="ORF">TIFTF001_029127</name>
</gene>
<organism evidence="1 2">
    <name type="scientific">Ficus carica</name>
    <name type="common">Common fig</name>
    <dbReference type="NCBI Taxonomy" id="3494"/>
    <lineage>
        <taxon>Eukaryota</taxon>
        <taxon>Viridiplantae</taxon>
        <taxon>Streptophyta</taxon>
        <taxon>Embryophyta</taxon>
        <taxon>Tracheophyta</taxon>
        <taxon>Spermatophyta</taxon>
        <taxon>Magnoliopsida</taxon>
        <taxon>eudicotyledons</taxon>
        <taxon>Gunneridae</taxon>
        <taxon>Pentapetalae</taxon>
        <taxon>rosids</taxon>
        <taxon>fabids</taxon>
        <taxon>Rosales</taxon>
        <taxon>Moraceae</taxon>
        <taxon>Ficeae</taxon>
        <taxon>Ficus</taxon>
    </lineage>
</organism>
<dbReference type="Proteomes" id="UP001187192">
    <property type="component" value="Unassembled WGS sequence"/>
</dbReference>
<proteinExistence type="predicted"/>
<name>A0AA88IXK7_FICCA</name>
<protein>
    <submittedName>
        <fullName evidence="1">Uncharacterized protein</fullName>
    </submittedName>
</protein>
<reference evidence="1" key="1">
    <citation type="submission" date="2023-07" db="EMBL/GenBank/DDBJ databases">
        <title>draft genome sequence of fig (Ficus carica).</title>
        <authorList>
            <person name="Takahashi T."/>
            <person name="Nishimura K."/>
        </authorList>
    </citation>
    <scope>NUCLEOTIDE SEQUENCE</scope>
</reference>
<comment type="caution">
    <text evidence="1">The sequence shown here is derived from an EMBL/GenBank/DDBJ whole genome shotgun (WGS) entry which is preliminary data.</text>
</comment>
<keyword evidence="2" id="KW-1185">Reference proteome</keyword>
<dbReference type="AlphaFoldDB" id="A0AA88IXK7"/>